<name>A0A0F9EEE1_9ZZZZ</name>
<dbReference type="EMBL" id="LAZR01035180">
    <property type="protein sequence ID" value="KKL28206.1"/>
    <property type="molecule type" value="Genomic_DNA"/>
</dbReference>
<reference evidence="1" key="1">
    <citation type="journal article" date="2015" name="Nature">
        <title>Complex archaea that bridge the gap between prokaryotes and eukaryotes.</title>
        <authorList>
            <person name="Spang A."/>
            <person name="Saw J.H."/>
            <person name="Jorgensen S.L."/>
            <person name="Zaremba-Niedzwiedzka K."/>
            <person name="Martijn J."/>
            <person name="Lind A.E."/>
            <person name="van Eijk R."/>
            <person name="Schleper C."/>
            <person name="Guy L."/>
            <person name="Ettema T.J."/>
        </authorList>
    </citation>
    <scope>NUCLEOTIDE SEQUENCE</scope>
</reference>
<evidence type="ECO:0000313" key="1">
    <source>
        <dbReference type="EMBL" id="KKL28206.1"/>
    </source>
</evidence>
<accession>A0A0F9EEE1</accession>
<protein>
    <recommendedName>
        <fullName evidence="2">DDE domain-containing protein</fullName>
    </recommendedName>
</protein>
<dbReference type="AlphaFoldDB" id="A0A0F9EEE1"/>
<organism evidence="1">
    <name type="scientific">marine sediment metagenome</name>
    <dbReference type="NCBI Taxonomy" id="412755"/>
    <lineage>
        <taxon>unclassified sequences</taxon>
        <taxon>metagenomes</taxon>
        <taxon>ecological metagenomes</taxon>
    </lineage>
</organism>
<comment type="caution">
    <text evidence="1">The sequence shown here is derived from an EMBL/GenBank/DDBJ whole genome shotgun (WGS) entry which is preliminary data.</text>
</comment>
<gene>
    <name evidence="1" type="ORF">LCGC14_2377460</name>
</gene>
<evidence type="ECO:0008006" key="2">
    <source>
        <dbReference type="Google" id="ProtNLM"/>
    </source>
</evidence>
<proteinExistence type="predicted"/>
<sequence length="280" mass="31474">MNRLSIDRKAKVIAALVEGNSVRATCRMTGTAKGTVTRLLAEVGTACAKYQDVFFRDLPCRTIQCDEIWSFCYAKQKNVPEEKQGKFGFGDVWTWIAIDADTKLVPSWLVGLRDAGYAFAFIRDLQSRLANRVQLTTDGHKVYLNVIEDVFGADIDYAMLVKLYGAEPSGEARYSPAKCTGTNSRVVTGYPDPKLISTSYAERQNLTMRMSMRRFTRLTNAFSKKVENLVHAVALHYMYYNFARPHKTLSRPYPTTPAMAAGVSDHIWTIEKITALVEAK</sequence>